<dbReference type="CDD" id="cd02966">
    <property type="entry name" value="TlpA_like_family"/>
    <property type="match status" value="1"/>
</dbReference>
<proteinExistence type="predicted"/>
<dbReference type="InterPro" id="IPR017937">
    <property type="entry name" value="Thioredoxin_CS"/>
</dbReference>
<keyword evidence="5" id="KW-1133">Transmembrane helix</keyword>
<gene>
    <name evidence="7" type="ORF">ACFOMH_05880</name>
</gene>
<comment type="caution">
    <text evidence="7">The sequence shown here is derived from an EMBL/GenBank/DDBJ whole genome shotgun (WGS) entry which is preliminary data.</text>
</comment>
<feature type="transmembrane region" description="Helical" evidence="5">
    <location>
        <begin position="12"/>
        <end position="32"/>
    </location>
</feature>
<keyword evidence="4" id="KW-0676">Redox-active center</keyword>
<dbReference type="RefSeq" id="WP_377743228.1">
    <property type="nucleotide sequence ID" value="NZ_JBHRXJ010000003.1"/>
</dbReference>
<dbReference type="InterPro" id="IPR050553">
    <property type="entry name" value="Thioredoxin_ResA/DsbE_sf"/>
</dbReference>
<comment type="subcellular location">
    <subcellularLocation>
        <location evidence="1">Cell envelope</location>
    </subcellularLocation>
</comment>
<feature type="transmembrane region" description="Helical" evidence="5">
    <location>
        <begin position="81"/>
        <end position="98"/>
    </location>
</feature>
<dbReference type="EMBL" id="JBHRXJ010000003">
    <property type="protein sequence ID" value="MFC3527698.1"/>
    <property type="molecule type" value="Genomic_DNA"/>
</dbReference>
<keyword evidence="8" id="KW-1185">Reference proteome</keyword>
<feature type="transmembrane region" description="Helical" evidence="5">
    <location>
        <begin position="105"/>
        <end position="126"/>
    </location>
</feature>
<dbReference type="SUPFAM" id="SSF52833">
    <property type="entry name" value="Thioredoxin-like"/>
    <property type="match status" value="1"/>
</dbReference>
<dbReference type="Pfam" id="PF08534">
    <property type="entry name" value="Redoxin"/>
    <property type="match status" value="1"/>
</dbReference>
<feature type="domain" description="Thioredoxin" evidence="6">
    <location>
        <begin position="128"/>
        <end position="264"/>
    </location>
</feature>
<dbReference type="PROSITE" id="PS00194">
    <property type="entry name" value="THIOREDOXIN_1"/>
    <property type="match status" value="1"/>
</dbReference>
<dbReference type="Proteomes" id="UP001595721">
    <property type="component" value="Unassembled WGS sequence"/>
</dbReference>
<dbReference type="PANTHER" id="PTHR42852">
    <property type="entry name" value="THIOL:DISULFIDE INTERCHANGE PROTEIN DSBE"/>
    <property type="match status" value="1"/>
</dbReference>
<evidence type="ECO:0000256" key="1">
    <source>
        <dbReference type="ARBA" id="ARBA00004196"/>
    </source>
</evidence>
<dbReference type="InterPro" id="IPR001640">
    <property type="entry name" value="Lgt"/>
</dbReference>
<feature type="transmembrane region" description="Helical" evidence="5">
    <location>
        <begin position="39"/>
        <end position="61"/>
    </location>
</feature>
<keyword evidence="5" id="KW-0812">Transmembrane</keyword>
<accession>A0ABV7R2D9</accession>
<keyword evidence="2" id="KW-0201">Cytochrome c-type biogenesis</keyword>
<evidence type="ECO:0000313" key="7">
    <source>
        <dbReference type="EMBL" id="MFC3527698.1"/>
    </source>
</evidence>
<evidence type="ECO:0000256" key="2">
    <source>
        <dbReference type="ARBA" id="ARBA00022748"/>
    </source>
</evidence>
<dbReference type="InterPro" id="IPR013766">
    <property type="entry name" value="Thioredoxin_domain"/>
</dbReference>
<evidence type="ECO:0000259" key="6">
    <source>
        <dbReference type="PROSITE" id="PS51352"/>
    </source>
</evidence>
<sequence>MQGVSLGPLVLAADRAAVLAGLAVLLILTGILGRRRPALASWGTSAALVAALAARTGHVAGNWAVYAKAPLTIPAFWQGGFAPWAGVAGFALVSALYLRRDRGLALPGALSLGAALGTGMLIQLLVETGATSLPRDVALRDLNGRAVAAESWAQGPMVLNLWASWCPPCRREMPMMVDEAARAGDVRYVFANQGEGDAVIRDFLSREGLVMAPLMDPGSALMRHFGAPGLPATLFIDARGQLIHARLGEISRAELRARTDALKGLE</sequence>
<keyword evidence="5" id="KW-0472">Membrane</keyword>
<evidence type="ECO:0000256" key="4">
    <source>
        <dbReference type="ARBA" id="ARBA00023284"/>
    </source>
</evidence>
<reference evidence="8" key="1">
    <citation type="journal article" date="2019" name="Int. J. Syst. Evol. Microbiol.">
        <title>The Global Catalogue of Microorganisms (GCM) 10K type strain sequencing project: providing services to taxonomists for standard genome sequencing and annotation.</title>
        <authorList>
            <consortium name="The Broad Institute Genomics Platform"/>
            <consortium name="The Broad Institute Genome Sequencing Center for Infectious Disease"/>
            <person name="Wu L."/>
            <person name="Ma J."/>
        </authorList>
    </citation>
    <scope>NUCLEOTIDE SEQUENCE [LARGE SCALE GENOMIC DNA]</scope>
    <source>
        <strain evidence="8">KCTC 42899</strain>
    </source>
</reference>
<dbReference type="PANTHER" id="PTHR42852:SF6">
    <property type="entry name" value="THIOL:DISULFIDE INTERCHANGE PROTEIN DSBE"/>
    <property type="match status" value="1"/>
</dbReference>
<name>A0ABV7R2D9_9RHOB</name>
<dbReference type="Gene3D" id="3.40.30.10">
    <property type="entry name" value="Glutaredoxin"/>
    <property type="match status" value="1"/>
</dbReference>
<dbReference type="PROSITE" id="PS51352">
    <property type="entry name" value="THIOREDOXIN_2"/>
    <property type="match status" value="1"/>
</dbReference>
<dbReference type="InterPro" id="IPR013740">
    <property type="entry name" value="Redoxin"/>
</dbReference>
<evidence type="ECO:0000256" key="3">
    <source>
        <dbReference type="ARBA" id="ARBA00023157"/>
    </source>
</evidence>
<dbReference type="InterPro" id="IPR036249">
    <property type="entry name" value="Thioredoxin-like_sf"/>
</dbReference>
<keyword evidence="3" id="KW-1015">Disulfide bond</keyword>
<evidence type="ECO:0000313" key="8">
    <source>
        <dbReference type="Proteomes" id="UP001595721"/>
    </source>
</evidence>
<dbReference type="Pfam" id="PF01790">
    <property type="entry name" value="LGT"/>
    <property type="match status" value="1"/>
</dbReference>
<evidence type="ECO:0000256" key="5">
    <source>
        <dbReference type="SAM" id="Phobius"/>
    </source>
</evidence>
<organism evidence="7 8">
    <name type="scientific">Paracoccus mangrovi</name>
    <dbReference type="NCBI Taxonomy" id="1715645"/>
    <lineage>
        <taxon>Bacteria</taxon>
        <taxon>Pseudomonadati</taxon>
        <taxon>Pseudomonadota</taxon>
        <taxon>Alphaproteobacteria</taxon>
        <taxon>Rhodobacterales</taxon>
        <taxon>Paracoccaceae</taxon>
        <taxon>Paracoccus</taxon>
    </lineage>
</organism>
<protein>
    <submittedName>
        <fullName evidence="7">Redoxin family protein</fullName>
    </submittedName>
</protein>